<name>A0A834CLF4_ORYME</name>
<organism evidence="1 2">
    <name type="scientific">Oryzias melastigma</name>
    <name type="common">Marine medaka</name>
    <dbReference type="NCBI Taxonomy" id="30732"/>
    <lineage>
        <taxon>Eukaryota</taxon>
        <taxon>Metazoa</taxon>
        <taxon>Chordata</taxon>
        <taxon>Craniata</taxon>
        <taxon>Vertebrata</taxon>
        <taxon>Euteleostomi</taxon>
        <taxon>Actinopterygii</taxon>
        <taxon>Neopterygii</taxon>
        <taxon>Teleostei</taxon>
        <taxon>Neoteleostei</taxon>
        <taxon>Acanthomorphata</taxon>
        <taxon>Ovalentaria</taxon>
        <taxon>Atherinomorphae</taxon>
        <taxon>Beloniformes</taxon>
        <taxon>Adrianichthyidae</taxon>
        <taxon>Oryziinae</taxon>
        <taxon>Oryzias</taxon>
    </lineage>
</organism>
<comment type="caution">
    <text evidence="1">The sequence shown here is derived from an EMBL/GenBank/DDBJ whole genome shotgun (WGS) entry which is preliminary data.</text>
</comment>
<dbReference type="Proteomes" id="UP000646548">
    <property type="component" value="Unassembled WGS sequence"/>
</dbReference>
<dbReference type="AlphaFoldDB" id="A0A834CLF4"/>
<evidence type="ECO:0000313" key="2">
    <source>
        <dbReference type="Proteomes" id="UP000646548"/>
    </source>
</evidence>
<accession>A0A834CLF4</accession>
<proteinExistence type="predicted"/>
<protein>
    <submittedName>
        <fullName evidence="1">Uncharacterized protein</fullName>
    </submittedName>
</protein>
<gene>
    <name evidence="1" type="ORF">FQA47_011543</name>
</gene>
<sequence>MAVRFEWMKQEREVAPEEGFLRALAVDASADQGVATTATEATETEVMVTGALEVETGALVEVADSEAVDTHPAATETIGDREDMVTDLGPTETAMTAMVSIKL</sequence>
<dbReference type="EMBL" id="WKFB01000268">
    <property type="protein sequence ID" value="KAF6728951.1"/>
    <property type="molecule type" value="Genomic_DNA"/>
</dbReference>
<reference evidence="1" key="1">
    <citation type="journal article" name="BMC Genomics">
        <title>Long-read sequencing and de novo genome assembly of marine medaka (Oryzias melastigma).</title>
        <authorList>
            <person name="Liang P."/>
            <person name="Saqib H.S.A."/>
            <person name="Ni X."/>
            <person name="Shen Y."/>
        </authorList>
    </citation>
    <scope>NUCLEOTIDE SEQUENCE</scope>
    <source>
        <strain evidence="1">Bigg-433</strain>
    </source>
</reference>
<evidence type="ECO:0000313" key="1">
    <source>
        <dbReference type="EMBL" id="KAF6728951.1"/>
    </source>
</evidence>